<gene>
    <name evidence="2" type="ORF">pHSJD-312_00130</name>
</gene>
<dbReference type="EMBL" id="MG973074">
    <property type="protein sequence ID" value="AYD68751.1"/>
    <property type="molecule type" value="Genomic_DNA"/>
</dbReference>
<sequence length="153" mass="17411">MSKNNSEVKKTKLVYIDPQTHSLLKAEAMINNASIKETLENIVKNSVSDMAKMIVDGTTSKTNNQNKVSNEYDKKDIESFSENIEKLEKEPECEKKNEATEDIPGEVLSNEYDKKSIESSSDSVKELGKEPEYEKKNEITEGLSEEVLKVYRR</sequence>
<feature type="region of interest" description="Disordered" evidence="1">
    <location>
        <begin position="82"/>
        <end position="141"/>
    </location>
</feature>
<feature type="compositionally biased region" description="Basic and acidic residues" evidence="1">
    <location>
        <begin position="82"/>
        <end position="99"/>
    </location>
</feature>
<evidence type="ECO:0000313" key="2">
    <source>
        <dbReference type="EMBL" id="AYD68751.1"/>
    </source>
</evidence>
<feature type="compositionally biased region" description="Polar residues" evidence="1">
    <location>
        <begin position="57"/>
        <end position="69"/>
    </location>
</feature>
<reference evidence="2" key="1">
    <citation type="journal article" date="2018" name="Sci. Rep.">
        <title>Novel Clade C-I Clostridium difficile strains escape diagnostic tests, differ in pathogenicity potential and carry toxins on extrachromosomal elements.</title>
        <authorList>
            <person name="Ramirez-Vargas G."/>
            <person name="Lopez-Urena D."/>
            <person name="Badilla A."/>
            <person name="Orozco-Aguilar J."/>
            <person name="Murillo T."/>
            <person name="Rojas P."/>
            <person name="Riedel T."/>
            <person name="Overmann J."/>
            <person name="Gonzalez G."/>
            <person name="Chaves-Olarte E."/>
            <person name="Quesada-Gomez C."/>
            <person name="Rodriguez C."/>
        </authorList>
    </citation>
    <scope>NUCLEOTIDE SEQUENCE</scope>
    <source>
        <strain evidence="2">HSJD-312</strain>
        <plasmid evidence="2">pHSJD-312</plasmid>
    </source>
</reference>
<name>A0A386JC40_CLODI</name>
<dbReference type="RefSeq" id="WP_172693331.1">
    <property type="nucleotide sequence ID" value="NZ_MG973074.1"/>
</dbReference>
<accession>A0A386JC40</accession>
<evidence type="ECO:0000256" key="1">
    <source>
        <dbReference type="SAM" id="MobiDB-lite"/>
    </source>
</evidence>
<protein>
    <submittedName>
        <fullName evidence="2">Uncharacterized protein</fullName>
    </submittedName>
</protein>
<keyword evidence="2" id="KW-0614">Plasmid</keyword>
<proteinExistence type="predicted"/>
<organism evidence="2">
    <name type="scientific">Clostridioides difficile</name>
    <name type="common">Peptoclostridium difficile</name>
    <dbReference type="NCBI Taxonomy" id="1496"/>
    <lineage>
        <taxon>Bacteria</taxon>
        <taxon>Bacillati</taxon>
        <taxon>Bacillota</taxon>
        <taxon>Clostridia</taxon>
        <taxon>Peptostreptococcales</taxon>
        <taxon>Peptostreptococcaceae</taxon>
        <taxon>Clostridioides</taxon>
    </lineage>
</organism>
<feature type="compositionally biased region" description="Basic and acidic residues" evidence="1">
    <location>
        <begin position="111"/>
        <end position="139"/>
    </location>
</feature>
<geneLocation type="plasmid" evidence="2">
    <name>pHSJD-312</name>
</geneLocation>
<feature type="region of interest" description="Disordered" evidence="1">
    <location>
        <begin position="57"/>
        <end position="76"/>
    </location>
</feature>
<dbReference type="AlphaFoldDB" id="A0A386JC40"/>